<evidence type="ECO:0000313" key="1">
    <source>
        <dbReference type="EMBL" id="AWH87041.1"/>
    </source>
</evidence>
<name>A0A2S1R379_9FLAO</name>
<dbReference type="OrthoDB" id="9798200at2"/>
<proteinExistence type="predicted"/>
<gene>
    <name evidence="1" type="ORF">HYN59_14860</name>
</gene>
<dbReference type="RefSeq" id="WP_108779760.1">
    <property type="nucleotide sequence ID" value="NZ_CP029186.1"/>
</dbReference>
<accession>A0A2S1R379</accession>
<evidence type="ECO:0000313" key="2">
    <source>
        <dbReference type="Proteomes" id="UP000244929"/>
    </source>
</evidence>
<dbReference type="Proteomes" id="UP000244929">
    <property type="component" value="Chromosome"/>
</dbReference>
<dbReference type="AlphaFoldDB" id="A0A2S1R379"/>
<dbReference type="KEGG" id="falb:HYN59_14860"/>
<sequence>MKKIDNLHKNLKRGNVYRRADLARFSSAVDRHLAEMVGEGTLQKLSQGLYYFPRQSAFGPVPPDEATLVRSFLKDDEFLITSPNAYNSLGVGTTQLYNKRVVYNHKRHGEFDLGGTRFSFVAKPRFPKKATLEFLLVDLVNNIASLAEDPEAVLQQVQRKAGSMDPVKLRQAVKSYGGVKARKVFAPVLSL</sequence>
<protein>
    <recommendedName>
        <fullName evidence="3">AbiEi antitoxin C-terminal domain-containing protein</fullName>
    </recommendedName>
</protein>
<dbReference type="EMBL" id="CP029186">
    <property type="protein sequence ID" value="AWH87041.1"/>
    <property type="molecule type" value="Genomic_DNA"/>
</dbReference>
<organism evidence="1 2">
    <name type="scientific">Flavobacterium album</name>
    <dbReference type="NCBI Taxonomy" id="2175091"/>
    <lineage>
        <taxon>Bacteria</taxon>
        <taxon>Pseudomonadati</taxon>
        <taxon>Bacteroidota</taxon>
        <taxon>Flavobacteriia</taxon>
        <taxon>Flavobacteriales</taxon>
        <taxon>Flavobacteriaceae</taxon>
        <taxon>Flavobacterium</taxon>
    </lineage>
</organism>
<keyword evidence="2" id="KW-1185">Reference proteome</keyword>
<reference evidence="1 2" key="1">
    <citation type="submission" date="2018-04" db="EMBL/GenBank/DDBJ databases">
        <title>Genome sequencing of Flavobacterium sp. HYN0059.</title>
        <authorList>
            <person name="Yi H."/>
            <person name="Baek C."/>
        </authorList>
    </citation>
    <scope>NUCLEOTIDE SEQUENCE [LARGE SCALE GENOMIC DNA]</scope>
    <source>
        <strain evidence="1 2">HYN0059</strain>
    </source>
</reference>
<evidence type="ECO:0008006" key="3">
    <source>
        <dbReference type="Google" id="ProtNLM"/>
    </source>
</evidence>